<feature type="signal peptide" evidence="1">
    <location>
        <begin position="1"/>
        <end position="15"/>
    </location>
</feature>
<evidence type="ECO:0000313" key="4">
    <source>
        <dbReference type="Proteomes" id="UP000184394"/>
    </source>
</evidence>
<proteinExistence type="predicted"/>
<evidence type="ECO:0000313" key="3">
    <source>
        <dbReference type="EMBL" id="SHM17855.1"/>
    </source>
</evidence>
<keyword evidence="1" id="KW-0732">Signal</keyword>
<dbReference type="EMBL" id="FRCT01000001">
    <property type="protein sequence ID" value="SHM17855.1"/>
    <property type="molecule type" value="Genomic_DNA"/>
</dbReference>
<protein>
    <recommendedName>
        <fullName evidence="2">Dockerin domain-containing protein</fullName>
    </recommendedName>
</protein>
<dbReference type="PROSITE" id="PS51766">
    <property type="entry name" value="DOCKERIN"/>
    <property type="match status" value="1"/>
</dbReference>
<organism evidence="3 4">
    <name type="scientific">Ruminococcus flavefaciens</name>
    <dbReference type="NCBI Taxonomy" id="1265"/>
    <lineage>
        <taxon>Bacteria</taxon>
        <taxon>Bacillati</taxon>
        <taxon>Bacillota</taxon>
        <taxon>Clostridia</taxon>
        <taxon>Eubacteriales</taxon>
        <taxon>Oscillospiraceae</taxon>
        <taxon>Ruminococcus</taxon>
    </lineage>
</organism>
<reference evidence="3 4" key="1">
    <citation type="submission" date="2016-11" db="EMBL/GenBank/DDBJ databases">
        <authorList>
            <person name="Jaros S."/>
            <person name="Januszkiewicz K."/>
            <person name="Wedrychowicz H."/>
        </authorList>
    </citation>
    <scope>NUCLEOTIDE SEQUENCE [LARGE SCALE GENOMIC DNA]</scope>
    <source>
        <strain evidence="3 4">Y1</strain>
    </source>
</reference>
<sequence>MKLKKLTAAFTAATAAVIPFYSGNSSLLSLSNVSAEEQASVSPDWIPTSFEEALEFRNTYGATHIGSANDSDIVCLVFQEKAPDTKKYEIVNTDALPTTYYHKVFKDEETNTAYDVYAFKKAVTGVPDFDIKLLCDKEVQQVYHFTSSGTQIIENDIYSWLPDCITEYEAYIKENGRVSARDDLVVFGLEYAAGTRYKWTEADKSYTSNLKHYDTVDCSFETAELLDGGSIHRLEVYKAVKDGNAKITYNFGIIPDEGESPAEQTLIADCTVTDNAQKVTLDESYIQDAIFKKASYSLYGTDLTVSSYDIYDKFAESKSAVINSQDELKKFLSTYLKEAAIKNFISVYDESFFKDNVLMLNTYLDPYRGRVFKHGLKGVQYKDGKLVIGYTSIVSANLMRTSYFDILQLIVPRSEYKKSEVVWQNEEKLEYDLKRISIIDEDTGEYIEIPYGTALDLFGNDMKYIEGSNPYFKEVLTDDGHDIELNEKYLPYGYELSKTSPKEIKEYGNNNADIVFRVKKKGPVYVKFAIDRVSTLTSNIFKNVPQQGFKPVVAESEEELDKALSACFTDEFKKKYFYEYDYEFFKKNVLILNFMVESTSPRTIGFGDVEFSKDTISVYYTMPSTDFGVCNTDYLCIMQVAVPKSGYEGQKAEWKCMGDANGDGEFGIADLVNMQKWLASSPDAKLSDLKAVDYCNDGEIDIFDLVAMRKKLIEVHQLDAPVTYGIEAQYVRTDGYISGAKYPQTKLITSAEELKSYIEANKDKYNMKSEEFNDAVEKYSSKWFDSNKLMIVVLEEGSGSVRHGVTEVTNKSVTINRTVPQVGTADMAEWHIFIEYPGTANISDKFSVKFYNTLLD</sequence>
<dbReference type="InterPro" id="IPR016134">
    <property type="entry name" value="Dockerin_dom"/>
</dbReference>
<evidence type="ECO:0000259" key="2">
    <source>
        <dbReference type="PROSITE" id="PS51766"/>
    </source>
</evidence>
<dbReference type="SUPFAM" id="SSF63446">
    <property type="entry name" value="Type I dockerin domain"/>
    <property type="match status" value="1"/>
</dbReference>
<name>A0A1M7GNW5_RUMFL</name>
<dbReference type="GO" id="GO:0000272">
    <property type="term" value="P:polysaccharide catabolic process"/>
    <property type="evidence" value="ECO:0007669"/>
    <property type="project" value="InterPro"/>
</dbReference>
<dbReference type="InterPro" id="IPR036439">
    <property type="entry name" value="Dockerin_dom_sf"/>
</dbReference>
<accession>A0A1M7GNW5</accession>
<gene>
    <name evidence="3" type="ORF">SAMN04487860_101407</name>
</gene>
<evidence type="ECO:0000256" key="1">
    <source>
        <dbReference type="SAM" id="SignalP"/>
    </source>
</evidence>
<dbReference type="Gene3D" id="1.10.1330.10">
    <property type="entry name" value="Dockerin domain"/>
    <property type="match status" value="1"/>
</dbReference>
<dbReference type="OrthoDB" id="1815708at2"/>
<feature type="domain" description="Dockerin" evidence="2">
    <location>
        <begin position="653"/>
        <end position="720"/>
    </location>
</feature>
<dbReference type="AlphaFoldDB" id="A0A1M7GNW5"/>
<dbReference type="CDD" id="cd14256">
    <property type="entry name" value="Dockerin_I"/>
    <property type="match status" value="1"/>
</dbReference>
<dbReference type="RefSeq" id="WP_072948164.1">
    <property type="nucleotide sequence ID" value="NZ_FRCT01000001.1"/>
</dbReference>
<feature type="chain" id="PRO_5038436132" description="Dockerin domain-containing protein" evidence="1">
    <location>
        <begin position="16"/>
        <end position="856"/>
    </location>
</feature>
<dbReference type="Proteomes" id="UP000184394">
    <property type="component" value="Unassembled WGS sequence"/>
</dbReference>